<keyword evidence="1 6" id="KW-0489">Methyltransferase</keyword>
<dbReference type="EMBL" id="CAMXCT020001939">
    <property type="protein sequence ID" value="CAL1147710.1"/>
    <property type="molecule type" value="Genomic_DNA"/>
</dbReference>
<dbReference type="InterPro" id="IPR057191">
    <property type="entry name" value="DUF7869"/>
</dbReference>
<proteinExistence type="predicted"/>
<dbReference type="OrthoDB" id="423487at2759"/>
<evidence type="ECO:0000256" key="2">
    <source>
        <dbReference type="ARBA" id="ARBA00022679"/>
    </source>
</evidence>
<reference evidence="6 7" key="2">
    <citation type="submission" date="2024-05" db="EMBL/GenBank/DDBJ databases">
        <authorList>
            <person name="Chen Y."/>
            <person name="Shah S."/>
            <person name="Dougan E. K."/>
            <person name="Thang M."/>
            <person name="Chan C."/>
        </authorList>
    </citation>
    <scope>NUCLEOTIDE SEQUENCE [LARGE SCALE GENOMIC DNA]</scope>
</reference>
<feature type="region of interest" description="Disordered" evidence="3">
    <location>
        <begin position="377"/>
        <end position="413"/>
    </location>
</feature>
<dbReference type="InterPro" id="IPR001525">
    <property type="entry name" value="C5_MeTfrase"/>
</dbReference>
<sequence length="1029" mass="116179">MPFLWHYSIESGTSSSDSEPGDGFMEPGNQVDLKENQIRSLEFGKEFATRAGLQATLEPLKRPLSIVTDCSGAEAPAISLDMLLSGAGRTQMLKHLSMCDNADGPAKWLKANFPHVPLQKDMEEKPLAGEDEADVYACGFPCKAFSALRTASELLKDKAAKPFWLMLKRIKRSKPRACILENVRGLYSVLGEVRKQLEKCGDYELAVCGINPRDYGVDACRDRIYIFMILREYLPSRQFDLQHHADTVLESMRSTSTIPWSTFLLEDDDVSVREINSKKDERVRKRKLNEKKKFSLATRPRKEEPQWRHHNWAFMKKHQLSPAAVHGAAKNKLGAAVACLHQRNEQALDIMTVVKPDWQVADLSQNVHMMPVVQPGQCQTDERPKKMPRREGSVGQTAAKPVRQDKAAPTVPDAVVEDRQENIGDWLNFYYDGDKLGKAIQRIVAAAPAAVGRTCVNAISVSPTTSMPDITVTLDQLDFTKTAKNVYPPMCTLANVFQSVLLRGYEAYREPLVIKFAPTLDRTIPQFSIRFVDGFTKSLVLQCIVAILDHLEIPIEDIHGPDMLPILQSMQLIKARYVHFDDPSHYFYESLRLGNETAEKQAPSALTLYGEFKFALENIRHSDPSKARTPLKDLLNFAIAQYNRCWKVVSAKLLLQVCAIFWSLQKPQQDSLLWSIQAFSLFLGVGSNRLDRTRGRFRGLDERLLKGPRSRAAEQAASVNTFLAHMYYSVSETMPTGILPHDCSLKDEDARQILLSKLLDDALDGQTNKVFLRMNPQNLAKRELPPGTWSQLYLVYTAHCLSEGKKAACRSVYYQVVRTWKRCLSFRRRSQHSACFTCDRLKASMRHATCFWEHAKACDALLAHLTRQWACRQVYWGARAESQKKRGLLTVILDGFDHSKAMLPRWTAGRTPKGGAFDRVPRPHMNISCGLAHGYGCFIFIADEFTSTGASYQWECLLRILDTCFATARAEGRMQPDTVWLQCDNTVKELKNSITGRLMCSLISQGHIRECGHHHLEVGHTHEDCGPLG</sequence>
<dbReference type="Pfam" id="PF00145">
    <property type="entry name" value="DNA_methylase"/>
    <property type="match status" value="1"/>
</dbReference>
<protein>
    <submittedName>
        <fullName evidence="6">Type II methyltransferase M1.ScrFI (M1.ScrFI) (Cytosine-specific methyltransferase ScrFIA) (Modification methylase ScrFIA) (M.ScrFI-A) (M.ScrFIA)</fullName>
    </submittedName>
</protein>
<evidence type="ECO:0000259" key="4">
    <source>
        <dbReference type="Pfam" id="PF25273"/>
    </source>
</evidence>
<evidence type="ECO:0000256" key="3">
    <source>
        <dbReference type="SAM" id="MobiDB-lite"/>
    </source>
</evidence>
<dbReference type="AlphaFoldDB" id="A0A9P1CML3"/>
<comment type="caution">
    <text evidence="5">The sequence shown here is derived from an EMBL/GenBank/DDBJ whole genome shotgun (WGS) entry which is preliminary data.</text>
</comment>
<gene>
    <name evidence="5" type="ORF">C1SCF055_LOCUS20986</name>
</gene>
<keyword evidence="7" id="KW-1185">Reference proteome</keyword>
<evidence type="ECO:0000256" key="1">
    <source>
        <dbReference type="ARBA" id="ARBA00022603"/>
    </source>
</evidence>
<evidence type="ECO:0000313" key="7">
    <source>
        <dbReference type="Proteomes" id="UP001152797"/>
    </source>
</evidence>
<dbReference type="EMBL" id="CAMXCT030001939">
    <property type="protein sequence ID" value="CAL4781647.1"/>
    <property type="molecule type" value="Genomic_DNA"/>
</dbReference>
<dbReference type="Pfam" id="PF25273">
    <property type="entry name" value="DUF7869"/>
    <property type="match status" value="1"/>
</dbReference>
<feature type="compositionally biased region" description="Basic and acidic residues" evidence="3">
    <location>
        <begin position="380"/>
        <end position="392"/>
    </location>
</feature>
<dbReference type="GO" id="GO:0032259">
    <property type="term" value="P:methylation"/>
    <property type="evidence" value="ECO:0007669"/>
    <property type="project" value="UniProtKB-KW"/>
</dbReference>
<dbReference type="Gene3D" id="3.40.50.150">
    <property type="entry name" value="Vaccinia Virus protein VP39"/>
    <property type="match status" value="1"/>
</dbReference>
<feature type="domain" description="DUF7869" evidence="4">
    <location>
        <begin position="924"/>
        <end position="1024"/>
    </location>
</feature>
<organism evidence="5">
    <name type="scientific">Cladocopium goreaui</name>
    <dbReference type="NCBI Taxonomy" id="2562237"/>
    <lineage>
        <taxon>Eukaryota</taxon>
        <taxon>Sar</taxon>
        <taxon>Alveolata</taxon>
        <taxon>Dinophyceae</taxon>
        <taxon>Suessiales</taxon>
        <taxon>Symbiodiniaceae</taxon>
        <taxon>Cladocopium</taxon>
    </lineage>
</organism>
<reference evidence="5" key="1">
    <citation type="submission" date="2022-10" db="EMBL/GenBank/DDBJ databases">
        <authorList>
            <person name="Chen Y."/>
            <person name="Dougan E. K."/>
            <person name="Chan C."/>
            <person name="Rhodes N."/>
            <person name="Thang M."/>
        </authorList>
    </citation>
    <scope>NUCLEOTIDE SEQUENCE</scope>
</reference>
<name>A0A9P1CML3_9DINO</name>
<dbReference type="SUPFAM" id="SSF53335">
    <property type="entry name" value="S-adenosyl-L-methionine-dependent methyltransferases"/>
    <property type="match status" value="1"/>
</dbReference>
<evidence type="ECO:0000313" key="5">
    <source>
        <dbReference type="EMBL" id="CAI3994335.1"/>
    </source>
</evidence>
<dbReference type="PANTHER" id="PTHR33153">
    <property type="entry name" value="MYND-TYPE DOMAIN-CONTAINING PROTEIN"/>
    <property type="match status" value="1"/>
</dbReference>
<dbReference type="EMBL" id="CAMXCT010001939">
    <property type="protein sequence ID" value="CAI3994335.1"/>
    <property type="molecule type" value="Genomic_DNA"/>
</dbReference>
<accession>A0A9P1CML3</accession>
<dbReference type="InterPro" id="IPR029063">
    <property type="entry name" value="SAM-dependent_MTases_sf"/>
</dbReference>
<dbReference type="GO" id="GO:0008168">
    <property type="term" value="F:methyltransferase activity"/>
    <property type="evidence" value="ECO:0007669"/>
    <property type="project" value="UniProtKB-KW"/>
</dbReference>
<dbReference type="Proteomes" id="UP001152797">
    <property type="component" value="Unassembled WGS sequence"/>
</dbReference>
<evidence type="ECO:0000313" key="6">
    <source>
        <dbReference type="EMBL" id="CAL4781647.1"/>
    </source>
</evidence>
<keyword evidence="2" id="KW-0808">Transferase</keyword>
<dbReference type="PANTHER" id="PTHR33153:SF3">
    <property type="entry name" value="TRAFFICKING PROTEIN PARTICLE COMPLEX SUBUNIT 11 DOMAIN-CONTAINING PROTEIN"/>
    <property type="match status" value="1"/>
</dbReference>